<reference evidence="2" key="1">
    <citation type="submission" date="2016-03" db="EMBL/GenBank/DDBJ databases">
        <authorList>
            <person name="Heylen K."/>
            <person name="De Vos P."/>
            <person name="Vekeman B."/>
        </authorList>
    </citation>
    <scope>NUCLEOTIDE SEQUENCE [LARGE SCALE GENOMIC DNA]</scope>
    <source>
        <strain evidence="2">R-45383</strain>
    </source>
</reference>
<accession>A0A177NA69</accession>
<sequence>MRLAENQISLILNTVNQIGGAEIEVFLLGFRLNNSVKDSDIDLLIETSSTLPLLQRAKSYKCNRNRC</sequence>
<proteinExistence type="predicted"/>
<protein>
    <recommendedName>
        <fullName evidence="3">Polymerase nucleotidyl transferase domain-containing protein</fullName>
    </recommendedName>
</protein>
<comment type="caution">
    <text evidence="1">The sequence shown here is derived from an EMBL/GenBank/DDBJ whole genome shotgun (WGS) entry which is preliminary data.</text>
</comment>
<dbReference type="STRING" id="702114.A1355_11670"/>
<keyword evidence="2" id="KW-1185">Reference proteome</keyword>
<dbReference type="EMBL" id="LUUK01000196">
    <property type="protein sequence ID" value="OAI14928.1"/>
    <property type="molecule type" value="Genomic_DNA"/>
</dbReference>
<name>A0A177NA69_9GAMM</name>
<gene>
    <name evidence="1" type="ORF">A1355_11670</name>
</gene>
<evidence type="ECO:0008006" key="3">
    <source>
        <dbReference type="Google" id="ProtNLM"/>
    </source>
</evidence>
<evidence type="ECO:0000313" key="2">
    <source>
        <dbReference type="Proteomes" id="UP000077628"/>
    </source>
</evidence>
<organism evidence="1 2">
    <name type="scientific">Methylomonas koyamae</name>
    <dbReference type="NCBI Taxonomy" id="702114"/>
    <lineage>
        <taxon>Bacteria</taxon>
        <taxon>Pseudomonadati</taxon>
        <taxon>Pseudomonadota</taxon>
        <taxon>Gammaproteobacteria</taxon>
        <taxon>Methylococcales</taxon>
        <taxon>Methylococcaceae</taxon>
        <taxon>Methylomonas</taxon>
    </lineage>
</organism>
<dbReference type="Proteomes" id="UP000077628">
    <property type="component" value="Unassembled WGS sequence"/>
</dbReference>
<evidence type="ECO:0000313" key="1">
    <source>
        <dbReference type="EMBL" id="OAI14928.1"/>
    </source>
</evidence>
<dbReference type="AlphaFoldDB" id="A0A177NA69"/>